<keyword evidence="4" id="KW-0808">Transferase</keyword>
<name>A0A7R8W2Y8_9CRUS</name>
<comment type="pathway">
    <text evidence="2">Lipid metabolism.</text>
</comment>
<sequence>MPSTKADNKLVKKPVNKPVDNVVESVAQLRRCKSVTRAEEIQHEEKKLREQQPDQPCHKPRASLFSWASGFDNFNGFINWAFLLLCLGGIRLMLENLNKYGIRANPIYWWLLSLEGLSSLPSTGIPPSVYLLIASNWQVLFTLFIERLLAAEIVAESIGLFLHVSSTGWWPSLSNVEYPDNLTVKDIYYFMSAPTLCYELNFPRTNRIRTGFVVKRLLEVILGSNLLLFLFQQWIIPSVKNSLIPFSEMDVLLMGERLIKLAIPNHLLWLIWFYLFFHSWLNMLAEVVQFADRLMMRLTTLSLL</sequence>
<evidence type="ECO:0000256" key="3">
    <source>
        <dbReference type="ARBA" id="ARBA00013244"/>
    </source>
</evidence>
<dbReference type="GO" id="GO:0019432">
    <property type="term" value="P:triglyceride biosynthetic process"/>
    <property type="evidence" value="ECO:0007669"/>
    <property type="project" value="TreeGrafter"/>
</dbReference>
<dbReference type="AlphaFoldDB" id="A0A7R8W2Y8"/>
<evidence type="ECO:0000256" key="1">
    <source>
        <dbReference type="ARBA" id="ARBA00004477"/>
    </source>
</evidence>
<dbReference type="EC" id="2.3.1.20" evidence="3"/>
<evidence type="ECO:0000256" key="6">
    <source>
        <dbReference type="ARBA" id="ARBA00023315"/>
    </source>
</evidence>
<evidence type="ECO:0000256" key="4">
    <source>
        <dbReference type="ARBA" id="ARBA00022679"/>
    </source>
</evidence>
<proteinExistence type="predicted"/>
<dbReference type="OrthoDB" id="10039049at2759"/>
<reference evidence="7" key="1">
    <citation type="submission" date="2020-11" db="EMBL/GenBank/DDBJ databases">
        <authorList>
            <person name="Tran Van P."/>
        </authorList>
    </citation>
    <scope>NUCLEOTIDE SEQUENCE</scope>
</reference>
<dbReference type="PIRSF" id="PIRSF000439">
    <property type="entry name" value="Oat_ACAT_DAG_ARE"/>
    <property type="match status" value="1"/>
</dbReference>
<comment type="subcellular location">
    <subcellularLocation>
        <location evidence="1">Endoplasmic reticulum membrane</location>
        <topology evidence="1">Multi-pass membrane protein</topology>
    </subcellularLocation>
</comment>
<evidence type="ECO:0000313" key="7">
    <source>
        <dbReference type="EMBL" id="CAD7223858.1"/>
    </source>
</evidence>
<keyword evidence="6" id="KW-0012">Acyltransferase</keyword>
<protein>
    <recommendedName>
        <fullName evidence="3">diacylglycerol O-acyltransferase</fullName>
        <ecNumber evidence="3">2.3.1.20</ecNumber>
    </recommendedName>
</protein>
<dbReference type="GO" id="GO:0005789">
    <property type="term" value="C:endoplasmic reticulum membrane"/>
    <property type="evidence" value="ECO:0007669"/>
    <property type="project" value="UniProtKB-SubCell"/>
</dbReference>
<dbReference type="InterPro" id="IPR014371">
    <property type="entry name" value="Oat_ACAT_DAG_ARE"/>
</dbReference>
<evidence type="ECO:0000256" key="2">
    <source>
        <dbReference type="ARBA" id="ARBA00005189"/>
    </source>
</evidence>
<dbReference type="PANTHER" id="PTHR10408">
    <property type="entry name" value="STEROL O-ACYLTRANSFERASE"/>
    <property type="match status" value="1"/>
</dbReference>
<dbReference type="PANTHER" id="PTHR10408:SF7">
    <property type="entry name" value="DIACYLGLYCEROL O-ACYLTRANSFERASE 1"/>
    <property type="match status" value="1"/>
</dbReference>
<dbReference type="EMBL" id="OB660266">
    <property type="protein sequence ID" value="CAD7223858.1"/>
    <property type="molecule type" value="Genomic_DNA"/>
</dbReference>
<accession>A0A7R8W2Y8</accession>
<gene>
    <name evidence="7" type="ORF">CTOB1V02_LOCUS1835</name>
</gene>
<organism evidence="7">
    <name type="scientific">Cyprideis torosa</name>
    <dbReference type="NCBI Taxonomy" id="163714"/>
    <lineage>
        <taxon>Eukaryota</taxon>
        <taxon>Metazoa</taxon>
        <taxon>Ecdysozoa</taxon>
        <taxon>Arthropoda</taxon>
        <taxon>Crustacea</taxon>
        <taxon>Oligostraca</taxon>
        <taxon>Ostracoda</taxon>
        <taxon>Podocopa</taxon>
        <taxon>Podocopida</taxon>
        <taxon>Cytherocopina</taxon>
        <taxon>Cytheroidea</taxon>
        <taxon>Cytherideidae</taxon>
        <taxon>Cyprideis</taxon>
    </lineage>
</organism>
<keyword evidence="5" id="KW-0256">Endoplasmic reticulum</keyword>
<evidence type="ECO:0000256" key="5">
    <source>
        <dbReference type="ARBA" id="ARBA00022824"/>
    </source>
</evidence>
<dbReference type="GO" id="GO:0004144">
    <property type="term" value="F:diacylglycerol O-acyltransferase activity"/>
    <property type="evidence" value="ECO:0007669"/>
    <property type="project" value="UniProtKB-EC"/>
</dbReference>